<reference evidence="2" key="1">
    <citation type="journal article" date="2023" name="Nat. Plants">
        <title>Single-cell RNA sequencing provides a high-resolution roadmap for understanding the multicellular compartmentation of specialized metabolism.</title>
        <authorList>
            <person name="Sun S."/>
            <person name="Shen X."/>
            <person name="Li Y."/>
            <person name="Li Y."/>
            <person name="Wang S."/>
            <person name="Li R."/>
            <person name="Zhang H."/>
            <person name="Shen G."/>
            <person name="Guo B."/>
            <person name="Wei J."/>
            <person name="Xu J."/>
            <person name="St-Pierre B."/>
            <person name="Chen S."/>
            <person name="Sun C."/>
        </authorList>
    </citation>
    <scope>NUCLEOTIDE SEQUENCE [LARGE SCALE GENOMIC DNA]</scope>
</reference>
<evidence type="ECO:0000313" key="1">
    <source>
        <dbReference type="EMBL" id="KAI5653375.1"/>
    </source>
</evidence>
<accession>A0ACB9ZZF4</accession>
<dbReference type="EMBL" id="CM044707">
    <property type="protein sequence ID" value="KAI5653375.1"/>
    <property type="molecule type" value="Genomic_DNA"/>
</dbReference>
<evidence type="ECO:0000313" key="2">
    <source>
        <dbReference type="Proteomes" id="UP001060085"/>
    </source>
</evidence>
<gene>
    <name evidence="1" type="ORF">M9H77_30562</name>
</gene>
<comment type="caution">
    <text evidence="1">The sequence shown here is derived from an EMBL/GenBank/DDBJ whole genome shotgun (WGS) entry which is preliminary data.</text>
</comment>
<sequence>MLDSITLDLDPVNRGRSTVGGLGPRRHCVLLRIMLCCSGYFLESVVVAPMCLDSLRLFGYARTLQEKFICCINRFVPYSAAIDLARETVGRSTTKVTLMRKTLEIQTYLLFRKFSGPHSPDHETEVMPESSSHGQTNTASHEIMGNFMTKMTELLEATLANRRGERAQSTSNDEALERFLPFRPSDFHGEVEQEAKAELFLEQLNNIYDTLQYEGARRVTFITFRLRGTAKDWWLRISEAQVLINQLWT</sequence>
<name>A0ACB9ZZF4_CATRO</name>
<dbReference type="Proteomes" id="UP001060085">
    <property type="component" value="Linkage Group LG07"/>
</dbReference>
<proteinExistence type="predicted"/>
<keyword evidence="2" id="KW-1185">Reference proteome</keyword>
<protein>
    <submittedName>
        <fullName evidence="1">Uncharacterized protein</fullName>
    </submittedName>
</protein>
<organism evidence="1 2">
    <name type="scientific">Catharanthus roseus</name>
    <name type="common">Madagascar periwinkle</name>
    <name type="synonym">Vinca rosea</name>
    <dbReference type="NCBI Taxonomy" id="4058"/>
    <lineage>
        <taxon>Eukaryota</taxon>
        <taxon>Viridiplantae</taxon>
        <taxon>Streptophyta</taxon>
        <taxon>Embryophyta</taxon>
        <taxon>Tracheophyta</taxon>
        <taxon>Spermatophyta</taxon>
        <taxon>Magnoliopsida</taxon>
        <taxon>eudicotyledons</taxon>
        <taxon>Gunneridae</taxon>
        <taxon>Pentapetalae</taxon>
        <taxon>asterids</taxon>
        <taxon>lamiids</taxon>
        <taxon>Gentianales</taxon>
        <taxon>Apocynaceae</taxon>
        <taxon>Rauvolfioideae</taxon>
        <taxon>Vinceae</taxon>
        <taxon>Catharanthinae</taxon>
        <taxon>Catharanthus</taxon>
    </lineage>
</organism>